<dbReference type="AlphaFoldDB" id="A0A5N5SM57"/>
<accession>A0A5N5SM57</accession>
<protein>
    <submittedName>
        <fullName evidence="1">Uncharacterized protein</fullName>
    </submittedName>
</protein>
<reference evidence="1 2" key="1">
    <citation type="journal article" date="2019" name="PLoS Biol.">
        <title>Sex chromosomes control vertical transmission of feminizing Wolbachia symbionts in an isopod.</title>
        <authorList>
            <person name="Becking T."/>
            <person name="Chebbi M.A."/>
            <person name="Giraud I."/>
            <person name="Moumen B."/>
            <person name="Laverre T."/>
            <person name="Caubet Y."/>
            <person name="Peccoud J."/>
            <person name="Gilbert C."/>
            <person name="Cordaux R."/>
        </authorList>
    </citation>
    <scope>NUCLEOTIDE SEQUENCE [LARGE SCALE GENOMIC DNA]</scope>
    <source>
        <strain evidence="1">ANa2</strain>
        <tissue evidence="1">Whole body excluding digestive tract and cuticle</tissue>
    </source>
</reference>
<name>A0A5N5SM57_9CRUS</name>
<evidence type="ECO:0000313" key="1">
    <source>
        <dbReference type="EMBL" id="KAB7495086.1"/>
    </source>
</evidence>
<dbReference type="EMBL" id="SEYY01023110">
    <property type="protein sequence ID" value="KAB7495086.1"/>
    <property type="molecule type" value="Genomic_DNA"/>
</dbReference>
<evidence type="ECO:0000313" key="2">
    <source>
        <dbReference type="Proteomes" id="UP000326759"/>
    </source>
</evidence>
<sequence>MIKNNDFFAYFASFIGPLGCDEDRSRSCPCPCPCPCPCSCPNNIVCGLLEHAITAISGGEKVYVNSSPGKAVQVEKSSVSDVPVIS</sequence>
<comment type="caution">
    <text evidence="1">The sequence shown here is derived from an EMBL/GenBank/DDBJ whole genome shotgun (WGS) entry which is preliminary data.</text>
</comment>
<proteinExistence type="predicted"/>
<organism evidence="1 2">
    <name type="scientific">Armadillidium nasatum</name>
    <dbReference type="NCBI Taxonomy" id="96803"/>
    <lineage>
        <taxon>Eukaryota</taxon>
        <taxon>Metazoa</taxon>
        <taxon>Ecdysozoa</taxon>
        <taxon>Arthropoda</taxon>
        <taxon>Crustacea</taxon>
        <taxon>Multicrustacea</taxon>
        <taxon>Malacostraca</taxon>
        <taxon>Eumalacostraca</taxon>
        <taxon>Peracarida</taxon>
        <taxon>Isopoda</taxon>
        <taxon>Oniscidea</taxon>
        <taxon>Crinocheta</taxon>
        <taxon>Armadillidiidae</taxon>
        <taxon>Armadillidium</taxon>
    </lineage>
</organism>
<gene>
    <name evidence="1" type="ORF">Anas_08290</name>
</gene>
<dbReference type="Proteomes" id="UP000326759">
    <property type="component" value="Unassembled WGS sequence"/>
</dbReference>
<keyword evidence="2" id="KW-1185">Reference proteome</keyword>